<dbReference type="InterPro" id="IPR012334">
    <property type="entry name" value="Pectin_lyas_fold"/>
</dbReference>
<name>S6AA34_SULDS</name>
<gene>
    <name evidence="2" type="ORF">SCD_n01338</name>
</gene>
<dbReference type="STRING" id="1163617.SCD_n01338"/>
<dbReference type="SUPFAM" id="SSF51126">
    <property type="entry name" value="Pectin lyase-like"/>
    <property type="match status" value="2"/>
</dbReference>
<dbReference type="AlphaFoldDB" id="S6AA34"/>
<sequence>MRIKKALSLRVTVSTLLIALLIQNATVVNAGSLLCSDKLAQAAVPQDAFYLPVNKALQLGSALNEHGVVRLDPNGDYTRAFPIKMKSNQALYGLAGTKVPDIVISAGAENVIVSDIHNGKIVFPASDLVTSRNCFNRIRTSIEIKHAKLENNLFTDFQGGIINIDNSKRGYIRNNRFIKTMTHTAWPALTILGNSTEPSYGNHFVWTNILGPMGDSIIIDQQKNITFTGIDIESWQMKAPMDYPAAINVSNTDFLSIFMPHGGNLRIESAQYFNLDAKKIFLMGSFVKTQSMPGLILGKHVQELLAINTLEIGHKAENAETKVTELFKNNEPKLFDNWKIAENNQLSSLSRPAINEILRQEKVVYKNWEKPKFLKIPNPLGPNSQNILKVYENASESIQSLIDRQNIAKLEPGIYYLSKSIELKDGQGIVGAGQDKTILVANSSDMDLIVGANHINHELKSTWFVLADLTLQGGRNGIHHDTEGSGGGAQYHRSVLSHITFRNMSNAAIFLDSIYAWDNNFLDNINFINCGTAIMQRPNTLYKGGDVPGTTYMDKNVCYRCQFEHNTIALDMPGKRGNGLNAFIDSQFKNNGKVISAIHPLSNFFANSIFIDNQGNPAFETNKSLGFVHTDFTQTIAGSLFQRYTLCNGCSFDIRQLDASILTDRKDQKAELNFFINSKVGLSVSKRMHSGLILDSSNNDPAEMLGLFINNNKTTPLFTLQEGR</sequence>
<dbReference type="Proteomes" id="UP000015559">
    <property type="component" value="Chromosome"/>
</dbReference>
<accession>S6AA34</accession>
<dbReference type="InterPro" id="IPR011050">
    <property type="entry name" value="Pectin_lyase_fold/virulence"/>
</dbReference>
<feature type="signal peptide" evidence="1">
    <location>
        <begin position="1"/>
        <end position="30"/>
    </location>
</feature>
<dbReference type="Gene3D" id="2.160.20.10">
    <property type="entry name" value="Single-stranded right-handed beta-helix, Pectin lyase-like"/>
    <property type="match status" value="1"/>
</dbReference>
<evidence type="ECO:0000313" key="3">
    <source>
        <dbReference type="Proteomes" id="UP000015559"/>
    </source>
</evidence>
<keyword evidence="3" id="KW-1185">Reference proteome</keyword>
<proteinExistence type="predicted"/>
<keyword evidence="1" id="KW-0732">Signal</keyword>
<dbReference type="EMBL" id="AP013066">
    <property type="protein sequence ID" value="BAN35165.1"/>
    <property type="molecule type" value="Genomic_DNA"/>
</dbReference>
<feature type="chain" id="PRO_5004545391" description="Right handed beta helix domain-containing protein" evidence="1">
    <location>
        <begin position="31"/>
        <end position="724"/>
    </location>
</feature>
<dbReference type="eggNOG" id="ENOG5033SY1">
    <property type="taxonomic scope" value="Bacteria"/>
</dbReference>
<evidence type="ECO:0000256" key="1">
    <source>
        <dbReference type="SAM" id="SignalP"/>
    </source>
</evidence>
<reference evidence="2 3" key="1">
    <citation type="journal article" date="2012" name="Appl. Environ. Microbiol.">
        <title>Draft genome sequence of a psychrotolerant sulfur-oxidizing bacterium, Sulfuricella denitrificans skB26, and proteomic insights into cold adaptation.</title>
        <authorList>
            <person name="Watanabe T."/>
            <person name="Kojima H."/>
            <person name="Fukui M."/>
        </authorList>
    </citation>
    <scope>NUCLEOTIDE SEQUENCE [LARGE SCALE GENOMIC DNA]</scope>
    <source>
        <strain evidence="3">skB26</strain>
    </source>
</reference>
<dbReference type="KEGG" id="sdr:SCD_n01338"/>
<evidence type="ECO:0008006" key="4">
    <source>
        <dbReference type="Google" id="ProtNLM"/>
    </source>
</evidence>
<protein>
    <recommendedName>
        <fullName evidence="4">Right handed beta helix domain-containing protein</fullName>
    </recommendedName>
</protein>
<organism evidence="2 3">
    <name type="scientific">Sulfuricella denitrificans (strain DSM 22764 / NBRC 105220 / skB26)</name>
    <dbReference type="NCBI Taxonomy" id="1163617"/>
    <lineage>
        <taxon>Bacteria</taxon>
        <taxon>Pseudomonadati</taxon>
        <taxon>Pseudomonadota</taxon>
        <taxon>Betaproteobacteria</taxon>
        <taxon>Nitrosomonadales</taxon>
        <taxon>Sulfuricellaceae</taxon>
        <taxon>Sulfuricella</taxon>
    </lineage>
</organism>
<evidence type="ECO:0000313" key="2">
    <source>
        <dbReference type="EMBL" id="BAN35165.1"/>
    </source>
</evidence>
<dbReference type="HOGENOM" id="CLU_382136_0_0_4"/>